<evidence type="ECO:0000313" key="2">
    <source>
        <dbReference type="EMBL" id="TNM31692.1"/>
    </source>
</evidence>
<keyword evidence="1" id="KW-0472">Membrane</keyword>
<evidence type="ECO:0000313" key="3">
    <source>
        <dbReference type="Proteomes" id="UP000311713"/>
    </source>
</evidence>
<dbReference type="AlphaFoldDB" id="A0A5C4V6Y2"/>
<dbReference type="RefSeq" id="WP_139642696.1">
    <property type="nucleotide sequence ID" value="NZ_BAAAZS010000052.1"/>
</dbReference>
<feature type="transmembrane region" description="Helical" evidence="1">
    <location>
        <begin position="126"/>
        <end position="147"/>
    </location>
</feature>
<name>A0A5C4V6Y2_9ACTN</name>
<proteinExistence type="predicted"/>
<keyword evidence="1" id="KW-1133">Transmembrane helix</keyword>
<dbReference type="EMBL" id="VDGT01000005">
    <property type="protein sequence ID" value="TNM31692.1"/>
    <property type="molecule type" value="Genomic_DNA"/>
</dbReference>
<dbReference type="OrthoDB" id="4228458at2"/>
<feature type="transmembrane region" description="Helical" evidence="1">
    <location>
        <begin position="99"/>
        <end position="120"/>
    </location>
</feature>
<feature type="transmembrane region" description="Helical" evidence="1">
    <location>
        <begin position="60"/>
        <end position="78"/>
    </location>
</feature>
<reference evidence="2 3" key="1">
    <citation type="submission" date="2019-06" db="EMBL/GenBank/DDBJ databases">
        <title>Draft genome of Streptomyces sedi sp. JCM16909.</title>
        <authorList>
            <person name="Klykleung N."/>
            <person name="Tanasupawat S."/>
            <person name="Kudo T."/>
            <person name="Yuki M."/>
            <person name="Ohkuma M."/>
        </authorList>
    </citation>
    <scope>NUCLEOTIDE SEQUENCE [LARGE SCALE GENOMIC DNA]</scope>
    <source>
        <strain evidence="2 3">JCM 16909</strain>
    </source>
</reference>
<keyword evidence="1" id="KW-0812">Transmembrane</keyword>
<comment type="caution">
    <text evidence="2">The sequence shown here is derived from an EMBL/GenBank/DDBJ whole genome shotgun (WGS) entry which is preliminary data.</text>
</comment>
<dbReference type="Proteomes" id="UP000311713">
    <property type="component" value="Unassembled WGS sequence"/>
</dbReference>
<gene>
    <name evidence="2" type="ORF">FH715_09090</name>
</gene>
<evidence type="ECO:0000256" key="1">
    <source>
        <dbReference type="SAM" id="Phobius"/>
    </source>
</evidence>
<sequence>MSATIDAEQAWRDLQRVRVPQERVYDEVERSVSGGADPSTWGTAALLWLFLAGMGLDPPLWGVLLAGTVYVALLAALARHAHRGSRVRLHHTRYNWRALATLVAGALVTGGTVLLTGRLAAPLEPAWAGLTQATVTAAVFLLFIGPASRWSTGSLRGHGQRVEREGVRS</sequence>
<accession>A0A5C4V6Y2</accession>
<organism evidence="2 3">
    <name type="scientific">Streptomyces sedi</name>
    <dbReference type="NCBI Taxonomy" id="555059"/>
    <lineage>
        <taxon>Bacteria</taxon>
        <taxon>Bacillati</taxon>
        <taxon>Actinomycetota</taxon>
        <taxon>Actinomycetes</taxon>
        <taxon>Kitasatosporales</taxon>
        <taxon>Streptomycetaceae</taxon>
        <taxon>Streptomyces</taxon>
    </lineage>
</organism>
<keyword evidence="3" id="KW-1185">Reference proteome</keyword>
<protein>
    <submittedName>
        <fullName evidence="2">Uncharacterized protein</fullName>
    </submittedName>
</protein>